<evidence type="ECO:0000313" key="3">
    <source>
        <dbReference type="EMBL" id="CAH3851867.1"/>
    </source>
</evidence>
<feature type="chain" id="PRO_5040160300" evidence="2">
    <location>
        <begin position="22"/>
        <end position="274"/>
    </location>
</feature>
<keyword evidence="2" id="KW-0732">Signal</keyword>
<dbReference type="Proteomes" id="UP001152562">
    <property type="component" value="Unassembled WGS sequence"/>
</dbReference>
<keyword evidence="4" id="KW-1185">Reference proteome</keyword>
<evidence type="ECO:0000256" key="2">
    <source>
        <dbReference type="SAM" id="SignalP"/>
    </source>
</evidence>
<feature type="signal peptide" evidence="2">
    <location>
        <begin position="1"/>
        <end position="21"/>
    </location>
</feature>
<evidence type="ECO:0000256" key="1">
    <source>
        <dbReference type="SAM" id="MobiDB-lite"/>
    </source>
</evidence>
<evidence type="ECO:0000313" key="4">
    <source>
        <dbReference type="Proteomes" id="UP001152562"/>
    </source>
</evidence>
<dbReference type="AlphaFoldDB" id="A0A9P0WVX6"/>
<comment type="caution">
    <text evidence="3">The sequence shown here is derived from an EMBL/GenBank/DDBJ whole genome shotgun (WGS) entry which is preliminary data.</text>
</comment>
<dbReference type="EMBL" id="CALOZG010000001">
    <property type="protein sequence ID" value="CAH3851867.1"/>
    <property type="molecule type" value="Genomic_DNA"/>
</dbReference>
<feature type="region of interest" description="Disordered" evidence="1">
    <location>
        <begin position="149"/>
        <end position="232"/>
    </location>
</feature>
<accession>A0A9P0WVX6</accession>
<gene>
    <name evidence="3" type="ORF">PIBRA_LOCUS361</name>
</gene>
<sequence>MEVKYTVCLIILAIASRDVTSTTTTKDVRTGVLLPEKFINGVIDIVQSHKNKPTQQPQPNPPYQQYPQQWNSQNNYQNANFQNGFNAQSQYQGQFNAQNQFNYQNGYNQQNFPQNGNFQGFAGNQGFTTQGQNQQYQVVYQNVPNQLNHGSQYASGSGQYIGTSQASSQPSGGHYQGGTGQYHGTTGSYQGSSGQHYQGTSGTGQYQSTNGQFQGSGSDGSGQINGQGFMVSNGQSGQGPTCVCQAWTKPQADVMNDTPIPEKVEKDVMQSRML</sequence>
<feature type="compositionally biased region" description="Polar residues" evidence="1">
    <location>
        <begin position="149"/>
        <end position="170"/>
    </location>
</feature>
<feature type="compositionally biased region" description="Low complexity" evidence="1">
    <location>
        <begin position="182"/>
        <end position="216"/>
    </location>
</feature>
<name>A0A9P0WVX6_PIEBR</name>
<protein>
    <submittedName>
        <fullName evidence="3">Uncharacterized protein</fullName>
    </submittedName>
</protein>
<reference evidence="3" key="1">
    <citation type="submission" date="2022-05" db="EMBL/GenBank/DDBJ databases">
        <authorList>
            <person name="Okamura Y."/>
        </authorList>
    </citation>
    <scope>NUCLEOTIDE SEQUENCE</scope>
</reference>
<organism evidence="3 4">
    <name type="scientific">Pieris brassicae</name>
    <name type="common">White butterfly</name>
    <name type="synonym">Large white butterfly</name>
    <dbReference type="NCBI Taxonomy" id="7116"/>
    <lineage>
        <taxon>Eukaryota</taxon>
        <taxon>Metazoa</taxon>
        <taxon>Ecdysozoa</taxon>
        <taxon>Arthropoda</taxon>
        <taxon>Hexapoda</taxon>
        <taxon>Insecta</taxon>
        <taxon>Pterygota</taxon>
        <taxon>Neoptera</taxon>
        <taxon>Endopterygota</taxon>
        <taxon>Lepidoptera</taxon>
        <taxon>Glossata</taxon>
        <taxon>Ditrysia</taxon>
        <taxon>Papilionoidea</taxon>
        <taxon>Pieridae</taxon>
        <taxon>Pierinae</taxon>
        <taxon>Pieris</taxon>
    </lineage>
</organism>
<proteinExistence type="predicted"/>